<evidence type="ECO:0000256" key="10">
    <source>
        <dbReference type="ARBA" id="ARBA00023002"/>
    </source>
</evidence>
<comment type="similarity">
    <text evidence="4 14">Belongs to the isocitrate and isopropylmalate dehydrogenases family. LeuB type 1 subfamily.</text>
</comment>
<feature type="domain" description="Isopropylmalate dehydrogenase-like" evidence="16">
    <location>
        <begin position="2"/>
        <end position="350"/>
    </location>
</feature>
<organism evidence="17 18">
    <name type="scientific">Succiniclasticum ruminis</name>
    <dbReference type="NCBI Taxonomy" id="40841"/>
    <lineage>
        <taxon>Bacteria</taxon>
        <taxon>Bacillati</taxon>
        <taxon>Bacillota</taxon>
        <taxon>Negativicutes</taxon>
        <taxon>Acidaminococcales</taxon>
        <taxon>Acidaminococcaceae</taxon>
        <taxon>Succiniclasticum</taxon>
    </lineage>
</organism>
<feature type="binding site" evidence="14">
    <location>
        <position position="222"/>
    </location>
    <ligand>
        <name>Mg(2+)</name>
        <dbReference type="ChEBI" id="CHEBI:18420"/>
    </ligand>
</feature>
<keyword evidence="9 14" id="KW-0460">Magnesium</keyword>
<dbReference type="SUPFAM" id="SSF53659">
    <property type="entry name" value="Isocitrate/Isopropylmalate dehydrogenase-like"/>
    <property type="match status" value="1"/>
</dbReference>
<dbReference type="UniPathway" id="UPA00048">
    <property type="reaction ID" value="UER00072"/>
</dbReference>
<evidence type="ECO:0000256" key="13">
    <source>
        <dbReference type="ARBA" id="ARBA00023304"/>
    </source>
</evidence>
<dbReference type="Gene3D" id="3.40.718.10">
    <property type="entry name" value="Isopropylmalate Dehydrogenase"/>
    <property type="match status" value="1"/>
</dbReference>
<dbReference type="EC" id="1.1.1.85" evidence="14"/>
<dbReference type="HAMAP" id="MF_01033">
    <property type="entry name" value="LeuB_type1"/>
    <property type="match status" value="1"/>
</dbReference>
<sequence>MKITLLPGDGIGPEIVTATVKVMDAAAKKFGFALEYDHQLLGGCAIDAYNDPYPEVTQKSANAADAVLLGAVGGPKWDNVDPSIRPEKGLLRIRKDLGLYCNLRPMKVSRFTAHLSPLKPERVENTDLLIVRELTGGIYFGTHNEAAMVDGVETASDVDLYTRPEVERIARKAFEAAKVRRGKVTSVDKANVLAESRMWRKIVTEMQAKEYPEIELNHLYVDNCAMQLVLNPGQFDVVLTNNIFGDILSDEASVLGGSIGLLPSASLGDGTGLYEPIHGSAPDIAGQGIANPTGTILSAAMLFRYSLDQQAAADAVEAAVEKVYEDGYRTPDLFGEGMTKVNTQEMGDLVAKALLEA</sequence>
<feature type="binding site" evidence="14">
    <location>
        <position position="246"/>
    </location>
    <ligand>
        <name>Mg(2+)</name>
        <dbReference type="ChEBI" id="CHEBI:18420"/>
    </ligand>
</feature>
<keyword evidence="6 14" id="KW-0432">Leucine biosynthesis</keyword>
<dbReference type="FunFam" id="3.40.718.10:FF:000006">
    <property type="entry name" value="3-isopropylmalate dehydrogenase"/>
    <property type="match status" value="1"/>
</dbReference>
<evidence type="ECO:0000259" key="16">
    <source>
        <dbReference type="SMART" id="SM01329"/>
    </source>
</evidence>
<protein>
    <recommendedName>
        <fullName evidence="14">3-isopropylmalate dehydrogenase</fullName>
        <ecNumber evidence="14">1.1.1.85</ecNumber>
    </recommendedName>
    <alternativeName>
        <fullName evidence="14">3-IPM-DH</fullName>
    </alternativeName>
    <alternativeName>
        <fullName evidence="14">Beta-IPM dehydrogenase</fullName>
        <shortName evidence="14">IMDH</shortName>
    </alternativeName>
</protein>
<feature type="binding site" evidence="14">
    <location>
        <position position="132"/>
    </location>
    <ligand>
        <name>substrate</name>
    </ligand>
</feature>
<feature type="binding site" evidence="14">
    <location>
        <begin position="279"/>
        <end position="291"/>
    </location>
    <ligand>
        <name>NAD(+)</name>
        <dbReference type="ChEBI" id="CHEBI:57540"/>
    </ligand>
</feature>
<keyword evidence="7 14" id="KW-0028">Amino-acid biosynthesis</keyword>
<feature type="binding site" evidence="14">
    <location>
        <position position="104"/>
    </location>
    <ligand>
        <name>substrate</name>
    </ligand>
</feature>
<evidence type="ECO:0000256" key="15">
    <source>
        <dbReference type="RuleBase" id="RU004445"/>
    </source>
</evidence>
<dbReference type="GO" id="GO:0005829">
    <property type="term" value="C:cytosol"/>
    <property type="evidence" value="ECO:0007669"/>
    <property type="project" value="TreeGrafter"/>
</dbReference>
<dbReference type="PANTHER" id="PTHR42979">
    <property type="entry name" value="3-ISOPROPYLMALATE DEHYDROGENASE"/>
    <property type="match status" value="1"/>
</dbReference>
<dbReference type="OrthoDB" id="9806254at2"/>
<proteinExistence type="inferred from homology"/>
<keyword evidence="8 14" id="KW-0479">Metal-binding</keyword>
<dbReference type="AlphaFoldDB" id="A0A1G6IQE9"/>
<dbReference type="PANTHER" id="PTHR42979:SF1">
    <property type="entry name" value="3-ISOPROPYLMALATE DEHYDROGENASE"/>
    <property type="match status" value="1"/>
</dbReference>
<comment type="cofactor">
    <cofactor evidence="2">
        <name>Mn(2+)</name>
        <dbReference type="ChEBI" id="CHEBI:29035"/>
    </cofactor>
</comment>
<dbReference type="NCBIfam" id="TIGR00169">
    <property type="entry name" value="leuB"/>
    <property type="match status" value="1"/>
</dbReference>
<dbReference type="Proteomes" id="UP000198943">
    <property type="component" value="Unassembled WGS sequence"/>
</dbReference>
<dbReference type="InterPro" id="IPR024084">
    <property type="entry name" value="IsoPropMal-DH-like_dom"/>
</dbReference>
<dbReference type="InterPro" id="IPR019818">
    <property type="entry name" value="IsoCit/isopropylmalate_DH_CS"/>
</dbReference>
<keyword evidence="14" id="KW-0963">Cytoplasm</keyword>
<evidence type="ECO:0000256" key="5">
    <source>
        <dbReference type="ARBA" id="ARBA00011738"/>
    </source>
</evidence>
<dbReference type="PROSITE" id="PS00470">
    <property type="entry name" value="IDH_IMDH"/>
    <property type="match status" value="1"/>
</dbReference>
<evidence type="ECO:0000256" key="6">
    <source>
        <dbReference type="ARBA" id="ARBA00022430"/>
    </source>
</evidence>
<feature type="site" description="Important for catalysis" evidence="14">
    <location>
        <position position="189"/>
    </location>
</feature>
<keyword evidence="18" id="KW-1185">Reference proteome</keyword>
<comment type="subunit">
    <text evidence="5 14 15">Homodimer.</text>
</comment>
<keyword evidence="11 14" id="KW-0520">NAD</keyword>
<dbReference type="InterPro" id="IPR004429">
    <property type="entry name" value="Isopropylmalate_DH"/>
</dbReference>
<comment type="catalytic activity">
    <reaction evidence="1 14 15">
        <text>(2R,3S)-3-isopropylmalate + NAD(+) = 4-methyl-2-oxopentanoate + CO2 + NADH</text>
        <dbReference type="Rhea" id="RHEA:32271"/>
        <dbReference type="ChEBI" id="CHEBI:16526"/>
        <dbReference type="ChEBI" id="CHEBI:17865"/>
        <dbReference type="ChEBI" id="CHEBI:35121"/>
        <dbReference type="ChEBI" id="CHEBI:57540"/>
        <dbReference type="ChEBI" id="CHEBI:57945"/>
        <dbReference type="EC" id="1.1.1.85"/>
    </reaction>
</comment>
<dbReference type="GO" id="GO:0003862">
    <property type="term" value="F:3-isopropylmalate dehydrogenase activity"/>
    <property type="evidence" value="ECO:0007669"/>
    <property type="project" value="UniProtKB-UniRule"/>
</dbReference>
<dbReference type="GO" id="GO:0051287">
    <property type="term" value="F:NAD binding"/>
    <property type="evidence" value="ECO:0007669"/>
    <property type="project" value="InterPro"/>
</dbReference>
<dbReference type="GO" id="GO:0000287">
    <property type="term" value="F:magnesium ion binding"/>
    <property type="evidence" value="ECO:0007669"/>
    <property type="project" value="InterPro"/>
</dbReference>
<evidence type="ECO:0000256" key="11">
    <source>
        <dbReference type="ARBA" id="ARBA00023027"/>
    </source>
</evidence>
<evidence type="ECO:0000256" key="2">
    <source>
        <dbReference type="ARBA" id="ARBA00001936"/>
    </source>
</evidence>
<evidence type="ECO:0000256" key="4">
    <source>
        <dbReference type="ARBA" id="ARBA00008319"/>
    </source>
</evidence>
<reference evidence="18" key="1">
    <citation type="submission" date="2016-10" db="EMBL/GenBank/DDBJ databases">
        <authorList>
            <person name="Varghese N."/>
            <person name="Submissions S."/>
        </authorList>
    </citation>
    <scope>NUCLEOTIDE SEQUENCE [LARGE SCALE GENOMIC DNA]</scope>
    <source>
        <strain evidence="18">DSM 11005</strain>
    </source>
</reference>
<dbReference type="Pfam" id="PF00180">
    <property type="entry name" value="Iso_dh"/>
    <property type="match status" value="1"/>
</dbReference>
<evidence type="ECO:0000313" key="17">
    <source>
        <dbReference type="EMBL" id="SDC08729.1"/>
    </source>
</evidence>
<feature type="binding site" evidence="14">
    <location>
        <position position="94"/>
    </location>
    <ligand>
        <name>substrate</name>
    </ligand>
</feature>
<dbReference type="GO" id="GO:0009098">
    <property type="term" value="P:L-leucine biosynthetic process"/>
    <property type="evidence" value="ECO:0007669"/>
    <property type="project" value="UniProtKB-UniRule"/>
</dbReference>
<gene>
    <name evidence="14" type="primary">leuB</name>
    <name evidence="17" type="ORF">SAMN04487864_102188</name>
</gene>
<name>A0A1G6IQE9_9FIRM</name>
<evidence type="ECO:0000256" key="3">
    <source>
        <dbReference type="ARBA" id="ARBA00004762"/>
    </source>
</evidence>
<dbReference type="RefSeq" id="WP_093729359.1">
    <property type="nucleotide sequence ID" value="NZ_FMYW01000002.1"/>
</dbReference>
<comment type="cofactor">
    <cofactor evidence="14 15">
        <name>Mg(2+)</name>
        <dbReference type="ChEBI" id="CHEBI:18420"/>
    </cofactor>
    <cofactor evidence="14 15">
        <name>Mn(2+)</name>
        <dbReference type="ChEBI" id="CHEBI:29035"/>
    </cofactor>
    <text evidence="14 15">Binds 1 Mg(2+) or Mn(2+) ion per subunit.</text>
</comment>
<dbReference type="SMART" id="SM01329">
    <property type="entry name" value="Iso_dh"/>
    <property type="match status" value="1"/>
</dbReference>
<keyword evidence="10 14" id="KW-0560">Oxidoreductase</keyword>
<evidence type="ECO:0000256" key="1">
    <source>
        <dbReference type="ARBA" id="ARBA00000624"/>
    </source>
</evidence>
<evidence type="ECO:0000313" key="18">
    <source>
        <dbReference type="Proteomes" id="UP000198943"/>
    </source>
</evidence>
<feature type="site" description="Important for catalysis" evidence="14">
    <location>
        <position position="139"/>
    </location>
</feature>
<dbReference type="EMBL" id="FMYW01000002">
    <property type="protein sequence ID" value="SDC08729.1"/>
    <property type="molecule type" value="Genomic_DNA"/>
</dbReference>
<evidence type="ECO:0000256" key="7">
    <source>
        <dbReference type="ARBA" id="ARBA00022605"/>
    </source>
</evidence>
<feature type="binding site" evidence="14">
    <location>
        <begin position="74"/>
        <end position="87"/>
    </location>
    <ligand>
        <name>NAD(+)</name>
        <dbReference type="ChEBI" id="CHEBI:57540"/>
    </ligand>
</feature>
<comment type="function">
    <text evidence="14 15">Catalyzes the oxidation of 3-carboxy-2-hydroxy-4-methylpentanoate (3-isopropylmalate) to 3-carboxy-4-methyl-2-oxopentanoate. The product decarboxylates to 4-methyl-2 oxopentanoate.</text>
</comment>
<feature type="binding site" evidence="14">
    <location>
        <position position="222"/>
    </location>
    <ligand>
        <name>substrate</name>
    </ligand>
</feature>
<evidence type="ECO:0000256" key="12">
    <source>
        <dbReference type="ARBA" id="ARBA00023211"/>
    </source>
</evidence>
<keyword evidence="13 14" id="KW-0100">Branched-chain amino acid biosynthesis</keyword>
<evidence type="ECO:0000256" key="9">
    <source>
        <dbReference type="ARBA" id="ARBA00022842"/>
    </source>
</evidence>
<evidence type="ECO:0000256" key="8">
    <source>
        <dbReference type="ARBA" id="ARBA00022723"/>
    </source>
</evidence>
<comment type="pathway">
    <text evidence="3 14 15">Amino-acid biosynthesis; L-leucine biosynthesis; L-leucine from 3-methyl-2-oxobutanoate: step 3/4.</text>
</comment>
<accession>A0A1G6IQE9</accession>
<evidence type="ECO:0000256" key="14">
    <source>
        <dbReference type="HAMAP-Rule" id="MF_01033"/>
    </source>
</evidence>
<comment type="subcellular location">
    <subcellularLocation>
        <location evidence="14">Cytoplasm</location>
    </subcellularLocation>
</comment>
<keyword evidence="12 14" id="KW-0464">Manganese</keyword>
<feature type="binding site" evidence="14">
    <location>
        <position position="250"/>
    </location>
    <ligand>
        <name>Mg(2+)</name>
        <dbReference type="ChEBI" id="CHEBI:18420"/>
    </ligand>
</feature>